<name>A0ABY6L203_9ARAC</name>
<evidence type="ECO:0000313" key="1">
    <source>
        <dbReference type="EMBL" id="UYV74884.1"/>
    </source>
</evidence>
<proteinExistence type="predicted"/>
<accession>A0ABY6L203</accession>
<organism evidence="1 2">
    <name type="scientific">Cordylochernes scorpioides</name>
    <dbReference type="NCBI Taxonomy" id="51811"/>
    <lineage>
        <taxon>Eukaryota</taxon>
        <taxon>Metazoa</taxon>
        <taxon>Ecdysozoa</taxon>
        <taxon>Arthropoda</taxon>
        <taxon>Chelicerata</taxon>
        <taxon>Arachnida</taxon>
        <taxon>Pseudoscorpiones</taxon>
        <taxon>Cheliferoidea</taxon>
        <taxon>Chernetidae</taxon>
        <taxon>Cordylochernes</taxon>
    </lineage>
</organism>
<keyword evidence="2" id="KW-1185">Reference proteome</keyword>
<gene>
    <name evidence="1" type="ORF">LAZ67_12001672</name>
</gene>
<dbReference type="EMBL" id="CP092874">
    <property type="protein sequence ID" value="UYV74884.1"/>
    <property type="molecule type" value="Genomic_DNA"/>
</dbReference>
<reference evidence="1 2" key="1">
    <citation type="submission" date="2022-01" db="EMBL/GenBank/DDBJ databases">
        <title>A chromosomal length assembly of Cordylochernes scorpioides.</title>
        <authorList>
            <person name="Zeh D."/>
            <person name="Zeh J."/>
        </authorList>
    </citation>
    <scope>NUCLEOTIDE SEQUENCE [LARGE SCALE GENOMIC DNA]</scope>
    <source>
        <strain evidence="1">IN4F17</strain>
        <tissue evidence="1">Whole Body</tissue>
    </source>
</reference>
<dbReference type="Proteomes" id="UP001235939">
    <property type="component" value="Chromosome 12"/>
</dbReference>
<evidence type="ECO:0000313" key="2">
    <source>
        <dbReference type="Proteomes" id="UP001235939"/>
    </source>
</evidence>
<sequence>MIEVEALKHSAVFGRQEDSARRAEEVLKSRALKAEEYSESYIQEILSLCHQVNPRMEEDIQTVDEILRFCRHLATVK</sequence>
<protein>
    <submittedName>
        <fullName evidence="1">Uncharacterized protein</fullName>
    </submittedName>
</protein>